<evidence type="ECO:0000313" key="3">
    <source>
        <dbReference type="Proteomes" id="UP001209878"/>
    </source>
</evidence>
<evidence type="ECO:0000256" key="1">
    <source>
        <dbReference type="SAM" id="Phobius"/>
    </source>
</evidence>
<protein>
    <submittedName>
        <fullName evidence="2">Uncharacterized protein</fullName>
    </submittedName>
</protein>
<keyword evidence="1" id="KW-0472">Membrane</keyword>
<keyword evidence="3" id="KW-1185">Reference proteome</keyword>
<dbReference type="Proteomes" id="UP001209878">
    <property type="component" value="Unassembled WGS sequence"/>
</dbReference>
<reference evidence="2" key="1">
    <citation type="journal article" date="2023" name="Mol. Biol. Evol.">
        <title>Third-Generation Sequencing Reveals the Adaptive Role of the Epigenome in Three Deep-Sea Polychaetes.</title>
        <authorList>
            <person name="Perez M."/>
            <person name="Aroh O."/>
            <person name="Sun Y."/>
            <person name="Lan Y."/>
            <person name="Juniper S.K."/>
            <person name="Young C.R."/>
            <person name="Angers B."/>
            <person name="Qian P.Y."/>
        </authorList>
    </citation>
    <scope>NUCLEOTIDE SEQUENCE</scope>
    <source>
        <strain evidence="2">R07B-5</strain>
    </source>
</reference>
<keyword evidence="1" id="KW-0812">Transmembrane</keyword>
<gene>
    <name evidence="2" type="ORF">NP493_111g01000</name>
</gene>
<keyword evidence="1" id="KW-1133">Transmembrane helix</keyword>
<dbReference type="EMBL" id="JAODUO010000110">
    <property type="protein sequence ID" value="KAK2189265.1"/>
    <property type="molecule type" value="Genomic_DNA"/>
</dbReference>
<dbReference type="AlphaFoldDB" id="A0AAD9UH70"/>
<proteinExistence type="predicted"/>
<evidence type="ECO:0000313" key="2">
    <source>
        <dbReference type="EMBL" id="KAK2189265.1"/>
    </source>
</evidence>
<accession>A0AAD9UH70</accession>
<comment type="caution">
    <text evidence="2">The sequence shown here is derived from an EMBL/GenBank/DDBJ whole genome shotgun (WGS) entry which is preliminary data.</text>
</comment>
<feature type="transmembrane region" description="Helical" evidence="1">
    <location>
        <begin position="12"/>
        <end position="33"/>
    </location>
</feature>
<sequence>MGANKLWSLQGHGGSLLLSVFISNLALLGEVAMH</sequence>
<name>A0AAD9UH70_RIDPI</name>
<organism evidence="2 3">
    <name type="scientific">Ridgeia piscesae</name>
    <name type="common">Tubeworm</name>
    <dbReference type="NCBI Taxonomy" id="27915"/>
    <lineage>
        <taxon>Eukaryota</taxon>
        <taxon>Metazoa</taxon>
        <taxon>Spiralia</taxon>
        <taxon>Lophotrochozoa</taxon>
        <taxon>Annelida</taxon>
        <taxon>Polychaeta</taxon>
        <taxon>Sedentaria</taxon>
        <taxon>Canalipalpata</taxon>
        <taxon>Sabellida</taxon>
        <taxon>Siboglinidae</taxon>
        <taxon>Ridgeia</taxon>
    </lineage>
</organism>